<sequence>MRLHLVIQRHGLPVTRILWTTAPPSLFGQNAPGTSPAIPAASSAITSTRTPNALYANGGYTIAQLLEDVNGVVPLETEPALFDSECSGQWGLEDYVVEVAGSECLHFMEVEGLLRDGDEVLIRALQLSDLRARRLSGRHQISTDGRHLIDGVPFGKPFLKRPTSSRPAITIPPRKKRRTSVASWGNGPAGYEEEDTEWATGRVRSLKELSALRDGSGSDDKPDDDDDDNDEYEDAYQDDYEDFHQVHEETGDGTVIRYNVDQDEDDQASESDADISDFDGGDLTEELKDLKEDQETSQLPDVEKTGDDKADGGGYPLRKKSSLYMLPRQSILHNASKKVADADASRRDSKAVRFEGQKEPSPAPLPLSSTQQPPVTKATPAPESEESSVAVEKASSSSSSSSSSSDESSDSSSDEDAKVSSSDSSDSDSDSDSDSSSSGSDDSASDSESEEVSGIASSTMNPPGLGSQRTKKSNQRNKMRRRLAKLKELGALPAEADFAALRDLEEKNGGSYQFPPTTPGTNENEQAEFEAKRQKLLRDLESGGIDVTEKENVPSSGKENNNQVNNQVPESEKENTIPAAETANEASVESKRRTLDVASSRRLLFGSLGVRTPRTKEDEEATRKKLAGKVKNTNGYPRKSVTEEAPVESESDSDENWQDKLLIRATECFFEDIELTAPPFPFEQRWDAEADAIIRQRKGWGKKRKRKQRIQVYDGEYEEEDYYGNDDYYCQDEEDPQLNYDDTEQPSHEMEGIEQNGHEDVEPSDETEGDLPQVPDDPASLGDLVEDDLKKGSVIAFRQLDMSKATNWQPTVSEYRVAKIHDVFEDQVLKLRLAKRDRRQLKETEDDEDEPEYSGFEMPGFDDDEAEDDGFREVSLSDLIDAKLLQAGNVAGSPGESEKASFSPAEPPERSPTPDAKADEKAPPKDRQSTQEEPDPLTKDAVDAAGASGEDSSSGVRSPEFHGFQSCEEEPALASPASPGSPPAEADHEGGAGDEDPNSGSRPSRPSTPTSSVPPHRLKNGAAPPVTGSDLDHEPISSPESLVSFNRLIASLFDNKSGIKSPTPSQKTEKKPEQKSEQKQKEAELNGEDEPEKEQVQERDEERDLPLSRSSVVPNPFYEIDRAHEEQRRNSKKTKTSLGVKDGDTTMDYLSAAEFASSPVSRQPPTPAVPETLVEDSMPGEDGLPPDSQKSDIMMIDLTQSSPFVSPEGSDEDFARSNRLPRGPEWVQKNIPKTRRQTRQSSAGARMHRLQDASISPPAPRRRRGNSRG</sequence>
<gene>
    <name evidence="1" type="ORF">N8T08_003570</name>
</gene>
<evidence type="ECO:0000313" key="1">
    <source>
        <dbReference type="EMBL" id="KAK1150012.1"/>
    </source>
</evidence>
<evidence type="ECO:0000313" key="2">
    <source>
        <dbReference type="Proteomes" id="UP001177260"/>
    </source>
</evidence>
<keyword evidence="2" id="KW-1185">Reference proteome</keyword>
<reference evidence="1 2" key="1">
    <citation type="journal article" date="2023" name="ACS Omega">
        <title>Identification of the Neoaspergillic Acid Biosynthesis Gene Cluster by Establishing an In Vitro CRISPR-Ribonucleoprotein Genetic System in Aspergillus melleus.</title>
        <authorList>
            <person name="Yuan B."/>
            <person name="Grau M.F."/>
            <person name="Murata R.M."/>
            <person name="Torok T."/>
            <person name="Venkateswaran K."/>
            <person name="Stajich J.E."/>
            <person name="Wang C.C.C."/>
        </authorList>
    </citation>
    <scope>NUCLEOTIDE SEQUENCE [LARGE SCALE GENOMIC DNA]</scope>
    <source>
        <strain evidence="1 2">IMV 1140</strain>
    </source>
</reference>
<proteinExistence type="predicted"/>
<accession>A0ACC3BHM0</accession>
<protein>
    <submittedName>
        <fullName evidence="1">Uncharacterized protein</fullName>
    </submittedName>
</protein>
<dbReference type="EMBL" id="JAOPJF010000002">
    <property type="protein sequence ID" value="KAK1150012.1"/>
    <property type="molecule type" value="Genomic_DNA"/>
</dbReference>
<comment type="caution">
    <text evidence="1">The sequence shown here is derived from an EMBL/GenBank/DDBJ whole genome shotgun (WGS) entry which is preliminary data.</text>
</comment>
<dbReference type="Proteomes" id="UP001177260">
    <property type="component" value="Unassembled WGS sequence"/>
</dbReference>
<organism evidence="1 2">
    <name type="scientific">Aspergillus melleus</name>
    <dbReference type="NCBI Taxonomy" id="138277"/>
    <lineage>
        <taxon>Eukaryota</taxon>
        <taxon>Fungi</taxon>
        <taxon>Dikarya</taxon>
        <taxon>Ascomycota</taxon>
        <taxon>Pezizomycotina</taxon>
        <taxon>Eurotiomycetes</taxon>
        <taxon>Eurotiomycetidae</taxon>
        <taxon>Eurotiales</taxon>
        <taxon>Aspergillaceae</taxon>
        <taxon>Aspergillus</taxon>
        <taxon>Aspergillus subgen. Circumdati</taxon>
    </lineage>
</organism>
<name>A0ACC3BHM0_9EURO</name>